<dbReference type="SUPFAM" id="SSF56219">
    <property type="entry name" value="DNase I-like"/>
    <property type="match status" value="1"/>
</dbReference>
<comment type="caution">
    <text evidence="1">The sequence shown here is derived from an EMBL/GenBank/DDBJ whole genome shotgun (WGS) entry which is preliminary data.</text>
</comment>
<protein>
    <submittedName>
        <fullName evidence="1">Uncharacterized protein</fullName>
    </submittedName>
</protein>
<sequence length="95" mass="10647">MGNSETKLSKNDRLRIKNYSVIREDRDDGARAGGVAILVRKGIAFKVIKDIKQTSFEKLAIRLLAEGLTITAVYNRPVNNFTENDMKILNQVPGK</sequence>
<reference evidence="1 2" key="1">
    <citation type="submission" date="2017-03" db="EMBL/GenBank/DDBJ databases">
        <title>Genome of the blue death feigning beetle - Asbolus verrucosus.</title>
        <authorList>
            <person name="Rider S.D."/>
        </authorList>
    </citation>
    <scope>NUCLEOTIDE SEQUENCE [LARGE SCALE GENOMIC DNA]</scope>
    <source>
        <strain evidence="1">Butters</strain>
        <tissue evidence="1">Head and leg muscle</tissue>
    </source>
</reference>
<accession>A0A482VVS9</accession>
<dbReference type="InterPro" id="IPR036691">
    <property type="entry name" value="Endo/exonu/phosph_ase_sf"/>
</dbReference>
<feature type="non-terminal residue" evidence="1">
    <location>
        <position position="95"/>
    </location>
</feature>
<evidence type="ECO:0000313" key="2">
    <source>
        <dbReference type="Proteomes" id="UP000292052"/>
    </source>
</evidence>
<dbReference type="Proteomes" id="UP000292052">
    <property type="component" value="Unassembled WGS sequence"/>
</dbReference>
<name>A0A482VVS9_ASBVE</name>
<organism evidence="1 2">
    <name type="scientific">Asbolus verrucosus</name>
    <name type="common">Desert ironclad beetle</name>
    <dbReference type="NCBI Taxonomy" id="1661398"/>
    <lineage>
        <taxon>Eukaryota</taxon>
        <taxon>Metazoa</taxon>
        <taxon>Ecdysozoa</taxon>
        <taxon>Arthropoda</taxon>
        <taxon>Hexapoda</taxon>
        <taxon>Insecta</taxon>
        <taxon>Pterygota</taxon>
        <taxon>Neoptera</taxon>
        <taxon>Endopterygota</taxon>
        <taxon>Coleoptera</taxon>
        <taxon>Polyphaga</taxon>
        <taxon>Cucujiformia</taxon>
        <taxon>Tenebrionidae</taxon>
        <taxon>Pimeliinae</taxon>
        <taxon>Asbolus</taxon>
    </lineage>
</organism>
<dbReference type="Gene3D" id="3.60.10.10">
    <property type="entry name" value="Endonuclease/exonuclease/phosphatase"/>
    <property type="match status" value="1"/>
</dbReference>
<keyword evidence="2" id="KW-1185">Reference proteome</keyword>
<proteinExistence type="predicted"/>
<evidence type="ECO:0000313" key="1">
    <source>
        <dbReference type="EMBL" id="RZC36965.1"/>
    </source>
</evidence>
<dbReference type="OrthoDB" id="410155at2759"/>
<gene>
    <name evidence="1" type="ORF">BDFB_012797</name>
</gene>
<dbReference type="EMBL" id="QDEB01057093">
    <property type="protein sequence ID" value="RZC36965.1"/>
    <property type="molecule type" value="Genomic_DNA"/>
</dbReference>
<dbReference type="AlphaFoldDB" id="A0A482VVS9"/>